<keyword evidence="3" id="KW-1185">Reference proteome</keyword>
<organism evidence="1 3">
    <name type="scientific">Cuscuta epithymum</name>
    <dbReference type="NCBI Taxonomy" id="186058"/>
    <lineage>
        <taxon>Eukaryota</taxon>
        <taxon>Viridiplantae</taxon>
        <taxon>Streptophyta</taxon>
        <taxon>Embryophyta</taxon>
        <taxon>Tracheophyta</taxon>
        <taxon>Spermatophyta</taxon>
        <taxon>Magnoliopsida</taxon>
        <taxon>eudicotyledons</taxon>
        <taxon>Gunneridae</taxon>
        <taxon>Pentapetalae</taxon>
        <taxon>asterids</taxon>
        <taxon>lamiids</taxon>
        <taxon>Solanales</taxon>
        <taxon>Convolvulaceae</taxon>
        <taxon>Cuscuteae</taxon>
        <taxon>Cuscuta</taxon>
        <taxon>Cuscuta subgen. Cuscuta</taxon>
    </lineage>
</organism>
<protein>
    <submittedName>
        <fullName evidence="1">Uncharacterized protein</fullName>
    </submittedName>
</protein>
<gene>
    <name evidence="1" type="ORF">CEPIT_LOCUS17698</name>
    <name evidence="2" type="ORF">CEPIT_LOCUS39969</name>
</gene>
<proteinExistence type="predicted"/>
<comment type="caution">
    <text evidence="1">The sequence shown here is derived from an EMBL/GenBank/DDBJ whole genome shotgun (WGS) entry which is preliminary data.</text>
</comment>
<dbReference type="EMBL" id="CAMAPF010001042">
    <property type="protein sequence ID" value="CAH9142529.1"/>
    <property type="molecule type" value="Genomic_DNA"/>
</dbReference>
<reference evidence="1" key="1">
    <citation type="submission" date="2022-07" db="EMBL/GenBank/DDBJ databases">
        <authorList>
            <person name="Macas J."/>
            <person name="Novak P."/>
            <person name="Neumann P."/>
        </authorList>
    </citation>
    <scope>NUCLEOTIDE SEQUENCE</scope>
</reference>
<dbReference type="EMBL" id="CAMAPF010000138">
    <property type="protein sequence ID" value="CAH9106691.1"/>
    <property type="molecule type" value="Genomic_DNA"/>
</dbReference>
<sequence>MIKKKKNSAMAPFTLQKRVSCLSGGVQRQSQLRRSHLAAAAVSTAAVAASTAAAAVRRR</sequence>
<dbReference type="Proteomes" id="UP001152523">
    <property type="component" value="Unassembled WGS sequence"/>
</dbReference>
<evidence type="ECO:0000313" key="3">
    <source>
        <dbReference type="Proteomes" id="UP001152523"/>
    </source>
</evidence>
<accession>A0AAV0DTA8</accession>
<evidence type="ECO:0000313" key="2">
    <source>
        <dbReference type="EMBL" id="CAH9142529.1"/>
    </source>
</evidence>
<evidence type="ECO:0000313" key="1">
    <source>
        <dbReference type="EMBL" id="CAH9106691.1"/>
    </source>
</evidence>
<name>A0AAV0DTA8_9ASTE</name>
<dbReference type="AlphaFoldDB" id="A0AAV0DTA8"/>